<dbReference type="FunFam" id="3.40.50.300:FF:000016">
    <property type="entry name" value="Oligopeptide ABC transporter ATP-binding component"/>
    <property type="match status" value="1"/>
</dbReference>
<dbReference type="InterPro" id="IPR003593">
    <property type="entry name" value="AAA+_ATPase"/>
</dbReference>
<dbReference type="OrthoDB" id="18209at2157"/>
<evidence type="ECO:0000256" key="4">
    <source>
        <dbReference type="ARBA" id="ARBA00022840"/>
    </source>
</evidence>
<dbReference type="SUPFAM" id="SSF52540">
    <property type="entry name" value="P-loop containing nucleoside triphosphate hydrolases"/>
    <property type="match status" value="1"/>
</dbReference>
<dbReference type="Gene3D" id="3.40.50.300">
    <property type="entry name" value="P-loop containing nucleotide triphosphate hydrolases"/>
    <property type="match status" value="1"/>
</dbReference>
<dbReference type="Pfam" id="PF08352">
    <property type="entry name" value="oligo_HPY"/>
    <property type="match status" value="1"/>
</dbReference>
<dbReference type="GO" id="GO:0005524">
    <property type="term" value="F:ATP binding"/>
    <property type="evidence" value="ECO:0007669"/>
    <property type="project" value="UniProtKB-KW"/>
</dbReference>
<comment type="caution">
    <text evidence="6">The sequence shown here is derived from an EMBL/GenBank/DDBJ whole genome shotgun (WGS) entry which is preliminary data.</text>
</comment>
<evidence type="ECO:0000313" key="6">
    <source>
        <dbReference type="EMBL" id="MBP1986835.1"/>
    </source>
</evidence>
<dbReference type="PANTHER" id="PTHR43776">
    <property type="entry name" value="TRANSPORT ATP-BINDING PROTEIN"/>
    <property type="match status" value="1"/>
</dbReference>
<evidence type="ECO:0000259" key="5">
    <source>
        <dbReference type="PROSITE" id="PS50893"/>
    </source>
</evidence>
<evidence type="ECO:0000256" key="1">
    <source>
        <dbReference type="ARBA" id="ARBA00005417"/>
    </source>
</evidence>
<keyword evidence="2" id="KW-0813">Transport</keyword>
<sequence>MSESIQSTYGVAQDDGLLATKDLKKYFPVKGGILNRKVGDVKAVDGVSLAIEEGKTLGLVGESGCGKSTLGKTIMRLHDPTDGNIYFDGEDISDAGKSRMRKIRRNMQIIFQDPASSLNPRMSVAELIQEPMKTLTDWSKEERRDRTLELISEVGLQEGHLQRAPHEFSGGQQQRVAIARALSVNPKLIVADEPTSALDVSVQAKILNLLSDLQDTYDLTFLFISHDLSVIKHICDDVAVMYLGKLAEVASTEEIFDDPKHPYTKALMSAVPDASAESMTDRILLEGDVPSPENPPSGCRFHTRCQEYIGEICETDEPQFTEPSAGRYCSCHHYSGST</sequence>
<dbReference type="CDD" id="cd03257">
    <property type="entry name" value="ABC_NikE_OppD_transporters"/>
    <property type="match status" value="1"/>
</dbReference>
<dbReference type="InterPro" id="IPR027417">
    <property type="entry name" value="P-loop_NTPase"/>
</dbReference>
<protein>
    <submittedName>
        <fullName evidence="6">Peptide/nickel transport system ATP-binding protein/oligopeptide transport system ATP-binding protein</fullName>
    </submittedName>
</protein>
<dbReference type="EMBL" id="JAGGLC010000002">
    <property type="protein sequence ID" value="MBP1986835.1"/>
    <property type="molecule type" value="Genomic_DNA"/>
</dbReference>
<dbReference type="InterPro" id="IPR050319">
    <property type="entry name" value="ABC_transp_ATP-bind"/>
</dbReference>
<dbReference type="SMART" id="SM00382">
    <property type="entry name" value="AAA"/>
    <property type="match status" value="1"/>
</dbReference>
<comment type="similarity">
    <text evidence="1">Belongs to the ABC transporter superfamily.</text>
</comment>
<evidence type="ECO:0000313" key="7">
    <source>
        <dbReference type="Proteomes" id="UP000823736"/>
    </source>
</evidence>
<reference evidence="6" key="1">
    <citation type="submission" date="2021-03" db="EMBL/GenBank/DDBJ databases">
        <title>Genomic Encyclopedia of Type Strains, Phase IV (KMG-IV): sequencing the most valuable type-strain genomes for metagenomic binning, comparative biology and taxonomic classification.</title>
        <authorList>
            <person name="Goeker M."/>
        </authorList>
    </citation>
    <scope>NUCLEOTIDE SEQUENCE</scope>
    <source>
        <strain evidence="6">DSM 26232</strain>
    </source>
</reference>
<dbReference type="InterPro" id="IPR003439">
    <property type="entry name" value="ABC_transporter-like_ATP-bd"/>
</dbReference>
<dbReference type="Pfam" id="PF00005">
    <property type="entry name" value="ABC_tran"/>
    <property type="match status" value="1"/>
</dbReference>
<dbReference type="PANTHER" id="PTHR43776:SF7">
    <property type="entry name" value="D,D-DIPEPTIDE TRANSPORT ATP-BINDING PROTEIN DDPF-RELATED"/>
    <property type="match status" value="1"/>
</dbReference>
<keyword evidence="3" id="KW-0547">Nucleotide-binding</keyword>
<dbReference type="GO" id="GO:0055085">
    <property type="term" value="P:transmembrane transport"/>
    <property type="evidence" value="ECO:0007669"/>
    <property type="project" value="UniProtKB-ARBA"/>
</dbReference>
<dbReference type="GO" id="GO:0016887">
    <property type="term" value="F:ATP hydrolysis activity"/>
    <property type="evidence" value="ECO:0007669"/>
    <property type="project" value="InterPro"/>
</dbReference>
<dbReference type="RefSeq" id="WP_209491112.1">
    <property type="nucleotide sequence ID" value="NZ_JAGGLC010000002.1"/>
</dbReference>
<feature type="domain" description="ABC transporter" evidence="5">
    <location>
        <begin position="18"/>
        <end position="268"/>
    </location>
</feature>
<evidence type="ECO:0000256" key="2">
    <source>
        <dbReference type="ARBA" id="ARBA00022448"/>
    </source>
</evidence>
<dbReference type="PROSITE" id="PS50893">
    <property type="entry name" value="ABC_TRANSPORTER_2"/>
    <property type="match status" value="1"/>
</dbReference>
<organism evidence="6 7">
    <name type="scientific">Halolamina salifodinae</name>
    <dbReference type="NCBI Taxonomy" id="1202767"/>
    <lineage>
        <taxon>Archaea</taxon>
        <taxon>Methanobacteriati</taxon>
        <taxon>Methanobacteriota</taxon>
        <taxon>Stenosarchaea group</taxon>
        <taxon>Halobacteria</taxon>
        <taxon>Halobacteriales</taxon>
        <taxon>Haloferacaceae</taxon>
    </lineage>
</organism>
<keyword evidence="7" id="KW-1185">Reference proteome</keyword>
<dbReference type="InterPro" id="IPR013563">
    <property type="entry name" value="Oligopep_ABC_C"/>
</dbReference>
<proteinExistence type="inferred from homology"/>
<dbReference type="NCBIfam" id="TIGR01727">
    <property type="entry name" value="oligo_HPY"/>
    <property type="match status" value="1"/>
</dbReference>
<evidence type="ECO:0000256" key="3">
    <source>
        <dbReference type="ARBA" id="ARBA00022741"/>
    </source>
</evidence>
<dbReference type="NCBIfam" id="NF008453">
    <property type="entry name" value="PRK11308.1"/>
    <property type="match status" value="1"/>
</dbReference>
<dbReference type="GO" id="GO:0015833">
    <property type="term" value="P:peptide transport"/>
    <property type="evidence" value="ECO:0007669"/>
    <property type="project" value="InterPro"/>
</dbReference>
<name>A0A8T4GZQ1_9EURY</name>
<dbReference type="InterPro" id="IPR017871">
    <property type="entry name" value="ABC_transporter-like_CS"/>
</dbReference>
<dbReference type="PROSITE" id="PS00211">
    <property type="entry name" value="ABC_TRANSPORTER_1"/>
    <property type="match status" value="1"/>
</dbReference>
<keyword evidence="4 6" id="KW-0067">ATP-binding</keyword>
<dbReference type="Proteomes" id="UP000823736">
    <property type="component" value="Unassembled WGS sequence"/>
</dbReference>
<gene>
    <name evidence="6" type="ORF">J2753_001329</name>
</gene>
<dbReference type="AlphaFoldDB" id="A0A8T4GZQ1"/>
<accession>A0A8T4GZQ1</accession>